<evidence type="ECO:0000259" key="5">
    <source>
        <dbReference type="Pfam" id="PF09976"/>
    </source>
</evidence>
<dbReference type="Proteomes" id="UP000824023">
    <property type="component" value="Unassembled WGS sequence"/>
</dbReference>
<dbReference type="Gene3D" id="1.25.40.10">
    <property type="entry name" value="Tetratricopeptide repeat domain"/>
    <property type="match status" value="2"/>
</dbReference>
<dbReference type="AlphaFoldDB" id="A0A9D2A712"/>
<dbReference type="SUPFAM" id="SSF48452">
    <property type="entry name" value="TPR-like"/>
    <property type="match status" value="1"/>
</dbReference>
<dbReference type="InterPro" id="IPR011990">
    <property type="entry name" value="TPR-like_helical_dom_sf"/>
</dbReference>
<name>A0A9D2A712_9BACE</name>
<dbReference type="InterPro" id="IPR018704">
    <property type="entry name" value="SecYEG/CpoB_TPR"/>
</dbReference>
<sequence>MRRLIIIACVCLCSFGLYAQNYNELVEEAMACAQKDSLARAEQLFREALKLDPKNARNALLFSNLGTVLKRQGKADEAIEAYTMALNITPYATAILLNRAALYLDKGLLEKAYIDYCNVIDLIPEEKEARLFRAYIYMQRHQYKEARIDYNVLLGKDAKNKPARIGLAMLDQKEGKFIAARDRLNLLVEEYPQDASLLKMRANVELEQEFTDMALLDLEAAAKLDPNDADVYVMMGDIYVRQKKKHQARQAYEQAIKLGISALQLEEKLKEVR</sequence>
<evidence type="ECO:0000256" key="2">
    <source>
        <dbReference type="ARBA" id="ARBA00022803"/>
    </source>
</evidence>
<keyword evidence="2 3" id="KW-0802">TPR repeat</keyword>
<dbReference type="InterPro" id="IPR050498">
    <property type="entry name" value="Ycf3"/>
</dbReference>
<keyword evidence="4" id="KW-0732">Signal</keyword>
<dbReference type="PANTHER" id="PTHR44858:SF1">
    <property type="entry name" value="UDP-N-ACETYLGLUCOSAMINE--PEPTIDE N-ACETYLGLUCOSAMINYLTRANSFERASE SPINDLY-RELATED"/>
    <property type="match status" value="1"/>
</dbReference>
<keyword evidence="1" id="KW-0677">Repeat</keyword>
<evidence type="ECO:0000313" key="6">
    <source>
        <dbReference type="EMBL" id="HIZ02404.1"/>
    </source>
</evidence>
<dbReference type="SMART" id="SM00028">
    <property type="entry name" value="TPR"/>
    <property type="match status" value="6"/>
</dbReference>
<feature type="signal peptide" evidence="4">
    <location>
        <begin position="1"/>
        <end position="19"/>
    </location>
</feature>
<organism evidence="6 7">
    <name type="scientific">Candidatus Bacteroides merdipullorum</name>
    <dbReference type="NCBI Taxonomy" id="2838474"/>
    <lineage>
        <taxon>Bacteria</taxon>
        <taxon>Pseudomonadati</taxon>
        <taxon>Bacteroidota</taxon>
        <taxon>Bacteroidia</taxon>
        <taxon>Bacteroidales</taxon>
        <taxon>Bacteroidaceae</taxon>
        <taxon>Bacteroides</taxon>
    </lineage>
</organism>
<reference evidence="6" key="2">
    <citation type="submission" date="2021-04" db="EMBL/GenBank/DDBJ databases">
        <authorList>
            <person name="Gilroy R."/>
        </authorList>
    </citation>
    <scope>NUCLEOTIDE SEQUENCE</scope>
    <source>
        <strain evidence="6">ChiHjej12B11-24981</strain>
    </source>
</reference>
<accession>A0A9D2A712</accession>
<dbReference type="PROSITE" id="PS50293">
    <property type="entry name" value="TPR_REGION"/>
    <property type="match status" value="1"/>
</dbReference>
<feature type="repeat" description="TPR" evidence="3">
    <location>
        <begin position="22"/>
        <end position="55"/>
    </location>
</feature>
<feature type="domain" description="Ancillary SecYEG translocon subunit/Cell division coordinator CpoB TPR" evidence="5">
    <location>
        <begin position="164"/>
        <end position="258"/>
    </location>
</feature>
<dbReference type="Pfam" id="PF13432">
    <property type="entry name" value="TPR_16"/>
    <property type="match status" value="1"/>
</dbReference>
<dbReference type="Pfam" id="PF13181">
    <property type="entry name" value="TPR_8"/>
    <property type="match status" value="1"/>
</dbReference>
<dbReference type="Pfam" id="PF09976">
    <property type="entry name" value="TPR_21"/>
    <property type="match status" value="1"/>
</dbReference>
<dbReference type="InterPro" id="IPR019734">
    <property type="entry name" value="TPR_rpt"/>
</dbReference>
<evidence type="ECO:0000256" key="4">
    <source>
        <dbReference type="SAM" id="SignalP"/>
    </source>
</evidence>
<feature type="chain" id="PRO_5039191611" evidence="4">
    <location>
        <begin position="20"/>
        <end position="273"/>
    </location>
</feature>
<evidence type="ECO:0000313" key="7">
    <source>
        <dbReference type="Proteomes" id="UP000824023"/>
    </source>
</evidence>
<dbReference type="PANTHER" id="PTHR44858">
    <property type="entry name" value="TETRATRICOPEPTIDE REPEAT PROTEIN 6"/>
    <property type="match status" value="1"/>
</dbReference>
<evidence type="ECO:0000256" key="1">
    <source>
        <dbReference type="ARBA" id="ARBA00022737"/>
    </source>
</evidence>
<dbReference type="EMBL" id="DXCK01000123">
    <property type="protein sequence ID" value="HIZ02404.1"/>
    <property type="molecule type" value="Genomic_DNA"/>
</dbReference>
<reference evidence="6" key="1">
    <citation type="journal article" date="2021" name="PeerJ">
        <title>Extensive microbial diversity within the chicken gut microbiome revealed by metagenomics and culture.</title>
        <authorList>
            <person name="Gilroy R."/>
            <person name="Ravi A."/>
            <person name="Getino M."/>
            <person name="Pursley I."/>
            <person name="Horton D.L."/>
            <person name="Alikhan N.F."/>
            <person name="Baker D."/>
            <person name="Gharbi K."/>
            <person name="Hall N."/>
            <person name="Watson M."/>
            <person name="Adriaenssens E.M."/>
            <person name="Foster-Nyarko E."/>
            <person name="Jarju S."/>
            <person name="Secka A."/>
            <person name="Antonio M."/>
            <person name="Oren A."/>
            <person name="Chaudhuri R.R."/>
            <person name="La Ragione R."/>
            <person name="Hildebrand F."/>
            <person name="Pallen M.J."/>
        </authorList>
    </citation>
    <scope>NUCLEOTIDE SEQUENCE</scope>
    <source>
        <strain evidence="6">ChiHjej12B11-24981</strain>
    </source>
</reference>
<feature type="repeat" description="TPR" evidence="3">
    <location>
        <begin position="229"/>
        <end position="262"/>
    </location>
</feature>
<protein>
    <submittedName>
        <fullName evidence="6">Tetratricopeptide repeat protein</fullName>
    </submittedName>
</protein>
<gene>
    <name evidence="6" type="ORF">H9819_09200</name>
</gene>
<comment type="caution">
    <text evidence="6">The sequence shown here is derived from an EMBL/GenBank/DDBJ whole genome shotgun (WGS) entry which is preliminary data.</text>
</comment>
<dbReference type="PROSITE" id="PS50005">
    <property type="entry name" value="TPR"/>
    <property type="match status" value="3"/>
</dbReference>
<evidence type="ECO:0000256" key="3">
    <source>
        <dbReference type="PROSITE-ProRule" id="PRU00339"/>
    </source>
</evidence>
<feature type="repeat" description="TPR" evidence="3">
    <location>
        <begin position="59"/>
        <end position="92"/>
    </location>
</feature>
<proteinExistence type="predicted"/>